<keyword evidence="2" id="KW-1185">Reference proteome</keyword>
<dbReference type="EMBL" id="JAHQIW010002984">
    <property type="protein sequence ID" value="KAJ1356983.1"/>
    <property type="molecule type" value="Genomic_DNA"/>
</dbReference>
<proteinExistence type="predicted"/>
<protein>
    <submittedName>
        <fullName evidence="1">Uncharacterized protein</fullName>
    </submittedName>
</protein>
<dbReference type="AlphaFoldDB" id="A0AAD5QLY2"/>
<organism evidence="1 2">
    <name type="scientific">Parelaphostrongylus tenuis</name>
    <name type="common">Meningeal worm</name>
    <dbReference type="NCBI Taxonomy" id="148309"/>
    <lineage>
        <taxon>Eukaryota</taxon>
        <taxon>Metazoa</taxon>
        <taxon>Ecdysozoa</taxon>
        <taxon>Nematoda</taxon>
        <taxon>Chromadorea</taxon>
        <taxon>Rhabditida</taxon>
        <taxon>Rhabditina</taxon>
        <taxon>Rhabditomorpha</taxon>
        <taxon>Strongyloidea</taxon>
        <taxon>Metastrongylidae</taxon>
        <taxon>Parelaphostrongylus</taxon>
    </lineage>
</organism>
<sequence length="160" mass="17682">MTFHKDALLGARFLDVKGEKFYLKKRCDDPKKPLISDRQYLFYHTICIRDFQVEKVVTGFDIKTALSSCRSLNIEVISNDGLLPSGWLRGLGAAGHGVDPPLLQHCAAINNDCPADFPSLAIFAIARDVLNQYSTAFLNKIQSPSMRGGESSVRILGPVQ</sequence>
<evidence type="ECO:0000313" key="1">
    <source>
        <dbReference type="EMBL" id="KAJ1356983.1"/>
    </source>
</evidence>
<evidence type="ECO:0000313" key="2">
    <source>
        <dbReference type="Proteomes" id="UP001196413"/>
    </source>
</evidence>
<name>A0AAD5QLY2_PARTN</name>
<gene>
    <name evidence="1" type="ORF">KIN20_014995</name>
</gene>
<accession>A0AAD5QLY2</accession>
<dbReference type="Proteomes" id="UP001196413">
    <property type="component" value="Unassembled WGS sequence"/>
</dbReference>
<reference evidence="1" key="1">
    <citation type="submission" date="2021-06" db="EMBL/GenBank/DDBJ databases">
        <title>Parelaphostrongylus tenuis whole genome reference sequence.</title>
        <authorList>
            <person name="Garwood T.J."/>
            <person name="Larsen P.A."/>
            <person name="Fountain-Jones N.M."/>
            <person name="Garbe J.R."/>
            <person name="Macchietto M.G."/>
            <person name="Kania S.A."/>
            <person name="Gerhold R.W."/>
            <person name="Richards J.E."/>
            <person name="Wolf T.M."/>
        </authorList>
    </citation>
    <scope>NUCLEOTIDE SEQUENCE</scope>
    <source>
        <strain evidence="1">MNPRO001-30</strain>
        <tissue evidence="1">Meninges</tissue>
    </source>
</reference>
<comment type="caution">
    <text evidence="1">The sequence shown here is derived from an EMBL/GenBank/DDBJ whole genome shotgun (WGS) entry which is preliminary data.</text>
</comment>